<evidence type="ECO:0000256" key="2">
    <source>
        <dbReference type="ARBA" id="ARBA00022730"/>
    </source>
</evidence>
<dbReference type="STRING" id="5866.A0A061DC01"/>
<keyword evidence="3" id="KW-0694">RNA-binding</keyword>
<dbReference type="InterPro" id="IPR019927">
    <property type="entry name" value="Ribosomal_uL3_bac/org-type"/>
</dbReference>
<evidence type="ECO:0000313" key="10">
    <source>
        <dbReference type="Proteomes" id="UP000033188"/>
    </source>
</evidence>
<sequence length="323" mass="35711">MQQHVHIVLVILAVTFLPFNAVLSAYIRREVEPCPKGFGDRCAGRGKLLVSFLASDKIPFGAENELFRRCAIKEPLPSDFALTPKDRTIIANDPCAPRPYLWNVRWPETERKIELRAIKYHVGQIWSPDGHVETVTALKVLPCTICEFMDFGYALVTYGRPAWEKRWKRRSELGKLIKNCENFSNMKPVKLQPPQDFVLGQILDISMLVGCTHVKVTGTTKGKGFAGVIKRHGFARGPMSHGSKHHRGPGSIGASTTPGCVKPGKRMAGRLGGTTCSFRKLKVLGINPETSLMYVKGLVAGSKGSYVSITSDMQPPTPENILK</sequence>
<proteinExistence type="inferred from homology"/>
<dbReference type="GO" id="GO:1990904">
    <property type="term" value="C:ribonucleoprotein complex"/>
    <property type="evidence" value="ECO:0007669"/>
    <property type="project" value="UniProtKB-KW"/>
</dbReference>
<dbReference type="Proteomes" id="UP000033188">
    <property type="component" value="Chromosome 5"/>
</dbReference>
<dbReference type="GO" id="GO:0019843">
    <property type="term" value="F:rRNA binding"/>
    <property type="evidence" value="ECO:0007669"/>
    <property type="project" value="UniProtKB-KW"/>
</dbReference>
<keyword evidence="5" id="KW-0687">Ribonucleoprotein</keyword>
<dbReference type="VEuPathDB" id="PiroplasmaDB:BBBOND_0405970"/>
<dbReference type="FunFam" id="2.40.30.10:FF:000004">
    <property type="entry name" value="50S ribosomal protein L3"/>
    <property type="match status" value="1"/>
</dbReference>
<name>A0A061DC01_BABBI</name>
<keyword evidence="2" id="KW-0699">rRNA-binding</keyword>
<dbReference type="Pfam" id="PF00297">
    <property type="entry name" value="Ribosomal_L3"/>
    <property type="match status" value="1"/>
</dbReference>
<feature type="region of interest" description="Disordered" evidence="7">
    <location>
        <begin position="236"/>
        <end position="261"/>
    </location>
</feature>
<dbReference type="RefSeq" id="XP_012770299.1">
    <property type="nucleotide sequence ID" value="XM_012914845.1"/>
</dbReference>
<dbReference type="InterPro" id="IPR009000">
    <property type="entry name" value="Transl_B-barrel_sf"/>
</dbReference>
<gene>
    <name evidence="9" type="ORF">BBBOND_0405970</name>
</gene>
<keyword evidence="4 9" id="KW-0689">Ribosomal protein</keyword>
<dbReference type="AlphaFoldDB" id="A0A061DC01"/>
<evidence type="ECO:0000256" key="4">
    <source>
        <dbReference type="ARBA" id="ARBA00022980"/>
    </source>
</evidence>
<evidence type="ECO:0000256" key="7">
    <source>
        <dbReference type="SAM" id="MobiDB-lite"/>
    </source>
</evidence>
<reference evidence="10" key="1">
    <citation type="journal article" date="2014" name="Nucleic Acids Res.">
        <title>The evolutionary dynamics of variant antigen genes in Babesia reveal a history of genomic innovation underlying host-parasite interaction.</title>
        <authorList>
            <person name="Jackson A.P."/>
            <person name="Otto T.D."/>
            <person name="Darby A."/>
            <person name="Ramaprasad A."/>
            <person name="Xia D."/>
            <person name="Echaide I.E."/>
            <person name="Farber M."/>
            <person name="Gahlot S."/>
            <person name="Gamble J."/>
            <person name="Gupta D."/>
            <person name="Gupta Y."/>
            <person name="Jackson L."/>
            <person name="Malandrin L."/>
            <person name="Malas T.B."/>
            <person name="Moussa E."/>
            <person name="Nair M."/>
            <person name="Reid A.J."/>
            <person name="Sanders M."/>
            <person name="Sharma J."/>
            <person name="Tracey A."/>
            <person name="Quail M.A."/>
            <person name="Weir W."/>
            <person name="Wastling J.M."/>
            <person name="Hall N."/>
            <person name="Willadsen P."/>
            <person name="Lingelbach K."/>
            <person name="Shiels B."/>
            <person name="Tait A."/>
            <person name="Berriman M."/>
            <person name="Allred D.R."/>
            <person name="Pain A."/>
        </authorList>
    </citation>
    <scope>NUCLEOTIDE SEQUENCE [LARGE SCALE GENOMIC DNA]</scope>
    <source>
        <strain evidence="10">Bond</strain>
    </source>
</reference>
<feature type="chain" id="PRO_5001595999" description="Large ribosomal subunit protein uL3c" evidence="8">
    <location>
        <begin position="25"/>
        <end position="323"/>
    </location>
</feature>
<dbReference type="NCBIfam" id="TIGR03625">
    <property type="entry name" value="L3_bact"/>
    <property type="match status" value="1"/>
</dbReference>
<dbReference type="SUPFAM" id="SSF50447">
    <property type="entry name" value="Translation proteins"/>
    <property type="match status" value="1"/>
</dbReference>
<dbReference type="InterPro" id="IPR000597">
    <property type="entry name" value="Ribosomal_uL3"/>
</dbReference>
<accession>A0A061DC01</accession>
<dbReference type="GO" id="GO:0006412">
    <property type="term" value="P:translation"/>
    <property type="evidence" value="ECO:0007669"/>
    <property type="project" value="InterPro"/>
</dbReference>
<dbReference type="GO" id="GO:0005840">
    <property type="term" value="C:ribosome"/>
    <property type="evidence" value="ECO:0007669"/>
    <property type="project" value="UniProtKB-KW"/>
</dbReference>
<dbReference type="OrthoDB" id="274683at2759"/>
<dbReference type="EMBL" id="LK391711">
    <property type="protein sequence ID" value="CDR98113.1"/>
    <property type="molecule type" value="Genomic_DNA"/>
</dbReference>
<dbReference type="GeneID" id="24566654"/>
<evidence type="ECO:0000256" key="8">
    <source>
        <dbReference type="SAM" id="SignalP"/>
    </source>
</evidence>
<keyword evidence="8" id="KW-0732">Signal</keyword>
<organism evidence="9 10">
    <name type="scientific">Babesia bigemina</name>
    <dbReference type="NCBI Taxonomy" id="5866"/>
    <lineage>
        <taxon>Eukaryota</taxon>
        <taxon>Sar</taxon>
        <taxon>Alveolata</taxon>
        <taxon>Apicomplexa</taxon>
        <taxon>Aconoidasida</taxon>
        <taxon>Piroplasmida</taxon>
        <taxon>Babesiidae</taxon>
        <taxon>Babesia</taxon>
    </lineage>
</organism>
<evidence type="ECO:0000256" key="6">
    <source>
        <dbReference type="ARBA" id="ARBA00035213"/>
    </source>
</evidence>
<comment type="similarity">
    <text evidence="1">Belongs to the universal ribosomal protein uL3 family.</text>
</comment>
<protein>
    <recommendedName>
        <fullName evidence="6">Large ribosomal subunit protein uL3c</fullName>
    </recommendedName>
</protein>
<keyword evidence="10" id="KW-1185">Reference proteome</keyword>
<evidence type="ECO:0000313" key="9">
    <source>
        <dbReference type="EMBL" id="CDR98113.1"/>
    </source>
</evidence>
<dbReference type="PANTHER" id="PTHR11229">
    <property type="entry name" value="50S RIBOSOMAL PROTEIN L3"/>
    <property type="match status" value="1"/>
</dbReference>
<feature type="signal peptide" evidence="8">
    <location>
        <begin position="1"/>
        <end position="24"/>
    </location>
</feature>
<dbReference type="Gene3D" id="2.40.30.10">
    <property type="entry name" value="Translation factors"/>
    <property type="match status" value="1"/>
</dbReference>
<evidence type="ECO:0000256" key="5">
    <source>
        <dbReference type="ARBA" id="ARBA00023274"/>
    </source>
</evidence>
<evidence type="ECO:0000256" key="1">
    <source>
        <dbReference type="ARBA" id="ARBA00006540"/>
    </source>
</evidence>
<evidence type="ECO:0000256" key="3">
    <source>
        <dbReference type="ARBA" id="ARBA00022884"/>
    </source>
</evidence>
<dbReference type="GO" id="GO:0003735">
    <property type="term" value="F:structural constituent of ribosome"/>
    <property type="evidence" value="ECO:0007669"/>
    <property type="project" value="InterPro"/>
</dbReference>
<dbReference type="KEGG" id="bbig:BBBOND_0405970"/>
<dbReference type="PANTHER" id="PTHR11229:SF16">
    <property type="entry name" value="LARGE RIBOSOMAL SUBUNIT PROTEIN UL3C"/>
    <property type="match status" value="1"/>
</dbReference>
<dbReference type="OMA" id="CTICEFM"/>